<organism evidence="1 2">
    <name type="scientific">Chryseobacterium zhengzhouense</name>
    <dbReference type="NCBI Taxonomy" id="1636086"/>
    <lineage>
        <taxon>Bacteria</taxon>
        <taxon>Pseudomonadati</taxon>
        <taxon>Bacteroidota</taxon>
        <taxon>Flavobacteriia</taxon>
        <taxon>Flavobacteriales</taxon>
        <taxon>Weeksellaceae</taxon>
        <taxon>Chryseobacterium group</taxon>
        <taxon>Chryseobacterium</taxon>
    </lineage>
</organism>
<reference evidence="2" key="1">
    <citation type="journal article" date="2019" name="Int. J. Syst. Evol. Microbiol.">
        <title>The Global Catalogue of Microorganisms (GCM) 10K type strain sequencing project: providing services to taxonomists for standard genome sequencing and annotation.</title>
        <authorList>
            <consortium name="The Broad Institute Genomics Platform"/>
            <consortium name="The Broad Institute Genome Sequencing Center for Infectious Disease"/>
            <person name="Wu L."/>
            <person name="Ma J."/>
        </authorList>
    </citation>
    <scope>NUCLEOTIDE SEQUENCE [LARGE SCALE GENOMIC DNA]</scope>
    <source>
        <strain evidence="2">CCUG 54781</strain>
    </source>
</reference>
<proteinExistence type="predicted"/>
<sequence length="74" mass="8410">MGNPRSGNHHDLYEIEDVMGDVIGILSDAEISYKGLFLNADSGFDSENLRQRLESEEIIGGIKINPRKWKNSRY</sequence>
<comment type="caution">
    <text evidence="1">The sequence shown here is derived from an EMBL/GenBank/DDBJ whole genome shotgun (WGS) entry which is preliminary data.</text>
</comment>
<name>A0ABW2LW94_9FLAO</name>
<keyword evidence="2" id="KW-1185">Reference proteome</keyword>
<evidence type="ECO:0008006" key="3">
    <source>
        <dbReference type="Google" id="ProtNLM"/>
    </source>
</evidence>
<dbReference type="EMBL" id="JBHTCR010000002">
    <property type="protein sequence ID" value="MFC7345815.1"/>
    <property type="molecule type" value="Genomic_DNA"/>
</dbReference>
<dbReference type="Proteomes" id="UP001596550">
    <property type="component" value="Unassembled WGS sequence"/>
</dbReference>
<protein>
    <recommendedName>
        <fullName evidence="3">Transposase IS4-like domain-containing protein</fullName>
    </recommendedName>
</protein>
<gene>
    <name evidence="1" type="ORF">ACFQO9_03655</name>
</gene>
<evidence type="ECO:0000313" key="1">
    <source>
        <dbReference type="EMBL" id="MFC7345815.1"/>
    </source>
</evidence>
<accession>A0ABW2LW94</accession>
<dbReference type="RefSeq" id="WP_378173848.1">
    <property type="nucleotide sequence ID" value="NZ_JBHTCR010000002.1"/>
</dbReference>
<evidence type="ECO:0000313" key="2">
    <source>
        <dbReference type="Proteomes" id="UP001596550"/>
    </source>
</evidence>